<feature type="region of interest" description="Disordered" evidence="1">
    <location>
        <begin position="19"/>
        <end position="93"/>
    </location>
</feature>
<feature type="compositionally biased region" description="Pro residues" evidence="1">
    <location>
        <begin position="55"/>
        <end position="74"/>
    </location>
</feature>
<gene>
    <name evidence="2" type="ORF">J1605_013302</name>
</gene>
<feature type="compositionally biased region" description="Acidic residues" evidence="1">
    <location>
        <begin position="75"/>
        <end position="92"/>
    </location>
</feature>
<evidence type="ECO:0000313" key="2">
    <source>
        <dbReference type="EMBL" id="KAJ8778625.1"/>
    </source>
</evidence>
<evidence type="ECO:0000256" key="1">
    <source>
        <dbReference type="SAM" id="MobiDB-lite"/>
    </source>
</evidence>
<name>A0AB34GIE3_ESCRO</name>
<dbReference type="Proteomes" id="UP001159641">
    <property type="component" value="Unassembled WGS sequence"/>
</dbReference>
<proteinExistence type="predicted"/>
<reference evidence="2 3" key="1">
    <citation type="submission" date="2022-11" db="EMBL/GenBank/DDBJ databases">
        <title>Whole genome sequence of Eschrichtius robustus ER-17-0199.</title>
        <authorList>
            <person name="Bruniche-Olsen A."/>
            <person name="Black A.N."/>
            <person name="Fields C.J."/>
            <person name="Walden K."/>
            <person name="Dewoody J.A."/>
        </authorList>
    </citation>
    <scope>NUCLEOTIDE SEQUENCE [LARGE SCALE GENOMIC DNA]</scope>
    <source>
        <strain evidence="2">ER-17-0199</strain>
        <tissue evidence="2">Blubber</tissue>
    </source>
</reference>
<keyword evidence="3" id="KW-1185">Reference proteome</keyword>
<evidence type="ECO:0000313" key="3">
    <source>
        <dbReference type="Proteomes" id="UP001159641"/>
    </source>
</evidence>
<organism evidence="2 3">
    <name type="scientific">Eschrichtius robustus</name>
    <name type="common">California gray whale</name>
    <name type="synonym">Eschrichtius gibbosus</name>
    <dbReference type="NCBI Taxonomy" id="9764"/>
    <lineage>
        <taxon>Eukaryota</taxon>
        <taxon>Metazoa</taxon>
        <taxon>Chordata</taxon>
        <taxon>Craniata</taxon>
        <taxon>Vertebrata</taxon>
        <taxon>Euteleostomi</taxon>
        <taxon>Mammalia</taxon>
        <taxon>Eutheria</taxon>
        <taxon>Laurasiatheria</taxon>
        <taxon>Artiodactyla</taxon>
        <taxon>Whippomorpha</taxon>
        <taxon>Cetacea</taxon>
        <taxon>Mysticeti</taxon>
        <taxon>Eschrichtiidae</taxon>
        <taxon>Eschrichtius</taxon>
    </lineage>
</organism>
<protein>
    <submittedName>
        <fullName evidence="2">Uncharacterized protein</fullName>
    </submittedName>
</protein>
<accession>A0AB34GIE3</accession>
<dbReference type="AlphaFoldDB" id="A0AB34GIE3"/>
<dbReference type="EMBL" id="JAIQCJ010002240">
    <property type="protein sequence ID" value="KAJ8778625.1"/>
    <property type="molecule type" value="Genomic_DNA"/>
</dbReference>
<sequence length="121" mass="13177">MHPSVLGSFVPRYTSRCMLHARDPQPPGHGPISVGDLLGTRPYSRRPEPQQKAPLVPPPPPPPPPPPLADPAPPEPEEEILGSDDEEQEDPADYCKGKLAPCIRFITCIVFGDIDFNIVVV</sequence>
<comment type="caution">
    <text evidence="2">The sequence shown here is derived from an EMBL/GenBank/DDBJ whole genome shotgun (WGS) entry which is preliminary data.</text>
</comment>